<feature type="compositionally biased region" description="Pro residues" evidence="1">
    <location>
        <begin position="19"/>
        <end position="29"/>
    </location>
</feature>
<evidence type="ECO:0000313" key="3">
    <source>
        <dbReference type="Proteomes" id="UP000738325"/>
    </source>
</evidence>
<keyword evidence="3" id="KW-1185">Reference proteome</keyword>
<sequence>GHGQNINHKSSPPVLYPAGVPPNQRPSPIPVSNGGAKVTPMIQYNYSLGSFP</sequence>
<reference evidence="2" key="1">
    <citation type="journal article" date="2020" name="Fungal Divers.">
        <title>Resolving the Mortierellaceae phylogeny through synthesis of multi-gene phylogenetics and phylogenomics.</title>
        <authorList>
            <person name="Vandepol N."/>
            <person name="Liber J."/>
            <person name="Desiro A."/>
            <person name="Na H."/>
            <person name="Kennedy M."/>
            <person name="Barry K."/>
            <person name="Grigoriev I.V."/>
            <person name="Miller A.N."/>
            <person name="O'Donnell K."/>
            <person name="Stajich J.E."/>
            <person name="Bonito G."/>
        </authorList>
    </citation>
    <scope>NUCLEOTIDE SEQUENCE</scope>
    <source>
        <strain evidence="2">REB-010B</strain>
    </source>
</reference>
<dbReference type="EMBL" id="JAAAIP010001632">
    <property type="protein sequence ID" value="KAG0305065.1"/>
    <property type="molecule type" value="Genomic_DNA"/>
</dbReference>
<proteinExistence type="predicted"/>
<name>A0A9P6QX06_9FUNG</name>
<accession>A0A9P6QX06</accession>
<dbReference type="AlphaFoldDB" id="A0A9P6QX06"/>
<protein>
    <submittedName>
        <fullName evidence="2">Uncharacterized protein</fullName>
    </submittedName>
</protein>
<organism evidence="2 3">
    <name type="scientific">Dissophora globulifera</name>
    <dbReference type="NCBI Taxonomy" id="979702"/>
    <lineage>
        <taxon>Eukaryota</taxon>
        <taxon>Fungi</taxon>
        <taxon>Fungi incertae sedis</taxon>
        <taxon>Mucoromycota</taxon>
        <taxon>Mortierellomycotina</taxon>
        <taxon>Mortierellomycetes</taxon>
        <taxon>Mortierellales</taxon>
        <taxon>Mortierellaceae</taxon>
        <taxon>Dissophora</taxon>
    </lineage>
</organism>
<comment type="caution">
    <text evidence="2">The sequence shown here is derived from an EMBL/GenBank/DDBJ whole genome shotgun (WGS) entry which is preliminary data.</text>
</comment>
<dbReference type="Proteomes" id="UP000738325">
    <property type="component" value="Unassembled WGS sequence"/>
</dbReference>
<feature type="region of interest" description="Disordered" evidence="1">
    <location>
        <begin position="1"/>
        <end position="37"/>
    </location>
</feature>
<evidence type="ECO:0000313" key="2">
    <source>
        <dbReference type="EMBL" id="KAG0305065.1"/>
    </source>
</evidence>
<evidence type="ECO:0000256" key="1">
    <source>
        <dbReference type="SAM" id="MobiDB-lite"/>
    </source>
</evidence>
<feature type="compositionally biased region" description="Polar residues" evidence="1">
    <location>
        <begin position="1"/>
        <end position="10"/>
    </location>
</feature>
<feature type="non-terminal residue" evidence="2">
    <location>
        <position position="1"/>
    </location>
</feature>
<gene>
    <name evidence="2" type="ORF">BGZ99_002217</name>
</gene>